<feature type="coiled-coil region" evidence="5">
    <location>
        <begin position="39"/>
        <end position="80"/>
    </location>
</feature>
<evidence type="ECO:0000256" key="5">
    <source>
        <dbReference type="SAM" id="Coils"/>
    </source>
</evidence>
<evidence type="ECO:0000256" key="6">
    <source>
        <dbReference type="SAM" id="MobiDB-lite"/>
    </source>
</evidence>
<feature type="compositionally biased region" description="Pro residues" evidence="6">
    <location>
        <begin position="246"/>
        <end position="263"/>
    </location>
</feature>
<evidence type="ECO:0000256" key="4">
    <source>
        <dbReference type="ARBA" id="ARBA00023054"/>
    </source>
</evidence>
<gene>
    <name evidence="7" type="ORF">HOLleu_07900</name>
</gene>
<feature type="region of interest" description="Disordered" evidence="6">
    <location>
        <begin position="211"/>
        <end position="313"/>
    </location>
</feature>
<keyword evidence="8" id="KW-1185">Reference proteome</keyword>
<feature type="region of interest" description="Disordered" evidence="6">
    <location>
        <begin position="327"/>
        <end position="390"/>
    </location>
</feature>
<keyword evidence="3" id="KW-0965">Cell junction</keyword>
<protein>
    <submittedName>
        <fullName evidence="7">Coiled-coil domain-containing protein 85C</fullName>
    </submittedName>
</protein>
<evidence type="ECO:0000313" key="7">
    <source>
        <dbReference type="EMBL" id="KAJ8044987.1"/>
    </source>
</evidence>
<dbReference type="PANTHER" id="PTHR13546">
    <property type="entry name" value="RE60986P"/>
    <property type="match status" value="1"/>
</dbReference>
<dbReference type="InterPro" id="IPR019359">
    <property type="entry name" value="CCDC85"/>
</dbReference>
<dbReference type="GO" id="GO:0005912">
    <property type="term" value="C:adherens junction"/>
    <property type="evidence" value="ECO:0007669"/>
    <property type="project" value="UniProtKB-SubCell"/>
</dbReference>
<feature type="compositionally biased region" description="Polar residues" evidence="6">
    <location>
        <begin position="152"/>
        <end position="161"/>
    </location>
</feature>
<dbReference type="OrthoDB" id="10056395at2759"/>
<feature type="coiled-coil region" evidence="5">
    <location>
        <begin position="113"/>
        <end position="147"/>
    </location>
</feature>
<reference evidence="7" key="1">
    <citation type="submission" date="2021-10" db="EMBL/GenBank/DDBJ databases">
        <title>Tropical sea cucumber genome reveals ecological adaptation and Cuvierian tubules defense mechanism.</title>
        <authorList>
            <person name="Chen T."/>
        </authorList>
    </citation>
    <scope>NUCLEOTIDE SEQUENCE</scope>
    <source>
        <strain evidence="7">Nanhai2018</strain>
        <tissue evidence="7">Muscle</tissue>
    </source>
</reference>
<comment type="similarity">
    <text evidence="2">Belongs to the CCDC85 family.</text>
</comment>
<feature type="compositionally biased region" description="Basic and acidic residues" evidence="6">
    <location>
        <begin position="290"/>
        <end position="313"/>
    </location>
</feature>
<keyword evidence="4 5" id="KW-0175">Coiled coil</keyword>
<feature type="region of interest" description="Disordered" evidence="6">
    <location>
        <begin position="152"/>
        <end position="197"/>
    </location>
</feature>
<dbReference type="GO" id="GO:0045892">
    <property type="term" value="P:negative regulation of DNA-templated transcription"/>
    <property type="evidence" value="ECO:0007669"/>
    <property type="project" value="TreeGrafter"/>
</dbReference>
<accession>A0A9Q1CGN8</accession>
<sequence>MSSAEGSGGQVRPEDYARFSREELVQRLVWRENENIKLLAEHEVAMKDVNRRMQMHLAEIRSLKETNDKLSKESLELRDLCCFLDDDRQKGRKLAREWQKFGRYSSGYMHTEVTAYQDKLKELEDLQNQLIQENQELKELCLTLDDERTSKRNSICSNCSGSDKFDLGNKPTENGPLNPQDRGRDGYKGNRNIDESTRAYMQRLEDRINFLEEEKRQRTMPRRSNGPVRDDRIPNHLAGPPRSSSVPPPPYHPRSHGPPPQAPPRSFDGTHTPTNSRNPHPDMVNALKVLEVHDQLDSRSVNNRDDSRMDDNEKAIVREMCNVVWRKLGDNPSAPNSNASHRSTPGLPPNQRMANQRYSTGTTGPPPVRPGSLGSQPRPGSTSSLDRKGF</sequence>
<feature type="compositionally biased region" description="Polar residues" evidence="6">
    <location>
        <begin position="333"/>
        <end position="343"/>
    </location>
</feature>
<evidence type="ECO:0000256" key="2">
    <source>
        <dbReference type="ARBA" id="ARBA00009052"/>
    </source>
</evidence>
<dbReference type="AlphaFoldDB" id="A0A9Q1CGN8"/>
<dbReference type="GO" id="GO:0005634">
    <property type="term" value="C:nucleus"/>
    <property type="evidence" value="ECO:0007669"/>
    <property type="project" value="TreeGrafter"/>
</dbReference>
<feature type="compositionally biased region" description="Polar residues" evidence="6">
    <location>
        <begin position="373"/>
        <end position="384"/>
    </location>
</feature>
<comment type="subcellular location">
    <subcellularLocation>
        <location evidence="1">Cell junction</location>
        <location evidence="1">Adherens junction</location>
    </subcellularLocation>
</comment>
<dbReference type="Pfam" id="PF10226">
    <property type="entry name" value="CCDC85"/>
    <property type="match status" value="1"/>
</dbReference>
<comment type="caution">
    <text evidence="7">The sequence shown here is derived from an EMBL/GenBank/DDBJ whole genome shotgun (WGS) entry which is preliminary data.</text>
</comment>
<evidence type="ECO:0000313" key="8">
    <source>
        <dbReference type="Proteomes" id="UP001152320"/>
    </source>
</evidence>
<proteinExistence type="inferred from homology"/>
<name>A0A9Q1CGN8_HOLLE</name>
<feature type="compositionally biased region" description="Polar residues" evidence="6">
    <location>
        <begin position="269"/>
        <end position="278"/>
    </location>
</feature>
<dbReference type="EMBL" id="JAIZAY010000003">
    <property type="protein sequence ID" value="KAJ8044987.1"/>
    <property type="molecule type" value="Genomic_DNA"/>
</dbReference>
<evidence type="ECO:0000256" key="3">
    <source>
        <dbReference type="ARBA" id="ARBA00022949"/>
    </source>
</evidence>
<organism evidence="7 8">
    <name type="scientific">Holothuria leucospilota</name>
    <name type="common">Black long sea cucumber</name>
    <name type="synonym">Mertensiothuria leucospilota</name>
    <dbReference type="NCBI Taxonomy" id="206669"/>
    <lineage>
        <taxon>Eukaryota</taxon>
        <taxon>Metazoa</taxon>
        <taxon>Echinodermata</taxon>
        <taxon>Eleutherozoa</taxon>
        <taxon>Echinozoa</taxon>
        <taxon>Holothuroidea</taxon>
        <taxon>Aspidochirotacea</taxon>
        <taxon>Aspidochirotida</taxon>
        <taxon>Holothuriidae</taxon>
        <taxon>Holothuria</taxon>
    </lineage>
</organism>
<feature type="compositionally biased region" description="Basic and acidic residues" evidence="6">
    <location>
        <begin position="181"/>
        <end position="197"/>
    </location>
</feature>
<dbReference type="PANTHER" id="PTHR13546:SF15">
    <property type="entry name" value="CCDC85"/>
    <property type="match status" value="1"/>
</dbReference>
<dbReference type="Proteomes" id="UP001152320">
    <property type="component" value="Chromosome 3"/>
</dbReference>
<evidence type="ECO:0000256" key="1">
    <source>
        <dbReference type="ARBA" id="ARBA00004536"/>
    </source>
</evidence>